<name>A0A835P7S2_VANPL</name>
<proteinExistence type="predicted"/>
<gene>
    <name evidence="1" type="ORF">HPP92_028000</name>
</gene>
<dbReference type="Proteomes" id="UP000636800">
    <property type="component" value="Unassembled WGS sequence"/>
</dbReference>
<keyword evidence="2" id="KW-1185">Reference proteome</keyword>
<evidence type="ECO:0000313" key="2">
    <source>
        <dbReference type="Proteomes" id="UP000636800"/>
    </source>
</evidence>
<reference evidence="1 2" key="1">
    <citation type="journal article" date="2020" name="Nat. Food">
        <title>A phased Vanilla planifolia genome enables genetic improvement of flavour and production.</title>
        <authorList>
            <person name="Hasing T."/>
            <person name="Tang H."/>
            <person name="Brym M."/>
            <person name="Khazi F."/>
            <person name="Huang T."/>
            <person name="Chambers A.H."/>
        </authorList>
    </citation>
    <scope>NUCLEOTIDE SEQUENCE [LARGE SCALE GENOMIC DNA]</scope>
    <source>
        <tissue evidence="1">Leaf</tissue>
    </source>
</reference>
<evidence type="ECO:0000313" key="1">
    <source>
        <dbReference type="EMBL" id="KAG0448099.1"/>
    </source>
</evidence>
<dbReference type="AlphaFoldDB" id="A0A835P7S2"/>
<comment type="caution">
    <text evidence="1">The sequence shown here is derived from an EMBL/GenBank/DDBJ whole genome shotgun (WGS) entry which is preliminary data.</text>
</comment>
<dbReference type="EMBL" id="JADCNL010000367">
    <property type="protein sequence ID" value="KAG0448099.1"/>
    <property type="molecule type" value="Genomic_DNA"/>
</dbReference>
<accession>A0A835P7S2</accession>
<sequence length="106" mass="11812">MSQAAVHELESCDTHMIDHLLHLYMHLKDSRVDESDGSGDVARSDACACFRSECSMGKIVEHLACFRSFLMRPAHSPICGVARILNSVHKNTARGTLYASILVYFK</sequence>
<organism evidence="1 2">
    <name type="scientific">Vanilla planifolia</name>
    <name type="common">Vanilla</name>
    <dbReference type="NCBI Taxonomy" id="51239"/>
    <lineage>
        <taxon>Eukaryota</taxon>
        <taxon>Viridiplantae</taxon>
        <taxon>Streptophyta</taxon>
        <taxon>Embryophyta</taxon>
        <taxon>Tracheophyta</taxon>
        <taxon>Spermatophyta</taxon>
        <taxon>Magnoliopsida</taxon>
        <taxon>Liliopsida</taxon>
        <taxon>Asparagales</taxon>
        <taxon>Orchidaceae</taxon>
        <taxon>Vanilloideae</taxon>
        <taxon>Vanilleae</taxon>
        <taxon>Vanilla</taxon>
    </lineage>
</organism>
<protein>
    <submittedName>
        <fullName evidence="1">Uncharacterized protein</fullName>
    </submittedName>
</protein>